<dbReference type="EMBL" id="JYDT01000139">
    <property type="protein sequence ID" value="KRY83478.1"/>
    <property type="molecule type" value="Genomic_DNA"/>
</dbReference>
<dbReference type="AlphaFoldDB" id="A0A0V1FBH6"/>
<feature type="non-terminal residue" evidence="1">
    <location>
        <position position="1"/>
    </location>
</feature>
<sequence>LFRSLPFYYLNWYVVRCDSALQHHSTKLTGQIFCSYYYFKLSDTSDLKKNKYMTALI</sequence>
<evidence type="ECO:0000313" key="1">
    <source>
        <dbReference type="EMBL" id="KRY83478.1"/>
    </source>
</evidence>
<reference evidence="1 2" key="1">
    <citation type="submission" date="2015-01" db="EMBL/GenBank/DDBJ databases">
        <title>Evolution of Trichinella species and genotypes.</title>
        <authorList>
            <person name="Korhonen P.K."/>
            <person name="Edoardo P."/>
            <person name="Giuseppe L.R."/>
            <person name="Gasser R.B."/>
        </authorList>
    </citation>
    <scope>NUCLEOTIDE SEQUENCE [LARGE SCALE GENOMIC DNA]</scope>
    <source>
        <strain evidence="1">ISS470</strain>
    </source>
</reference>
<dbReference type="Proteomes" id="UP000054995">
    <property type="component" value="Unassembled WGS sequence"/>
</dbReference>
<protein>
    <submittedName>
        <fullName evidence="1">Uncharacterized protein</fullName>
    </submittedName>
</protein>
<keyword evidence="2" id="KW-1185">Reference proteome</keyword>
<evidence type="ECO:0000313" key="2">
    <source>
        <dbReference type="Proteomes" id="UP000054995"/>
    </source>
</evidence>
<organism evidence="1 2">
    <name type="scientific">Trichinella pseudospiralis</name>
    <name type="common">Parasitic roundworm</name>
    <dbReference type="NCBI Taxonomy" id="6337"/>
    <lineage>
        <taxon>Eukaryota</taxon>
        <taxon>Metazoa</taxon>
        <taxon>Ecdysozoa</taxon>
        <taxon>Nematoda</taxon>
        <taxon>Enoplea</taxon>
        <taxon>Dorylaimia</taxon>
        <taxon>Trichinellida</taxon>
        <taxon>Trichinellidae</taxon>
        <taxon>Trichinella</taxon>
    </lineage>
</organism>
<gene>
    <name evidence="1" type="ORF">T4D_3757</name>
</gene>
<comment type="caution">
    <text evidence="1">The sequence shown here is derived from an EMBL/GenBank/DDBJ whole genome shotgun (WGS) entry which is preliminary data.</text>
</comment>
<name>A0A0V1FBH6_TRIPS</name>
<accession>A0A0V1FBH6</accession>
<proteinExistence type="predicted"/>